<dbReference type="EMBL" id="JBEPNW010000008">
    <property type="protein sequence ID" value="MET3869987.1"/>
    <property type="molecule type" value="Genomic_DNA"/>
</dbReference>
<sequence>MRLVTKEIMAAAELVDPAKHAGVVDGASLIVRSGQSYDFAEVERVKGGLAFRVPGHSTLLMLDEDALVGIEVRLADGAEDAHKIRSLTDLLAWAAKERKA</sequence>
<protein>
    <submittedName>
        <fullName evidence="1">Uncharacterized protein</fullName>
    </submittedName>
</protein>
<organism evidence="1 2">
    <name type="scientific">Methylobacterium radiotolerans</name>
    <dbReference type="NCBI Taxonomy" id="31998"/>
    <lineage>
        <taxon>Bacteria</taxon>
        <taxon>Pseudomonadati</taxon>
        <taxon>Pseudomonadota</taxon>
        <taxon>Alphaproteobacteria</taxon>
        <taxon>Hyphomicrobiales</taxon>
        <taxon>Methylobacteriaceae</taxon>
        <taxon>Methylobacterium</taxon>
    </lineage>
</organism>
<keyword evidence="2" id="KW-1185">Reference proteome</keyword>
<accession>A0ABV2NTY8</accession>
<reference evidence="1 2" key="1">
    <citation type="submission" date="2024-06" db="EMBL/GenBank/DDBJ databases">
        <title>Genomics of switchgrass bacterial isolates.</title>
        <authorList>
            <person name="Shade A."/>
        </authorList>
    </citation>
    <scope>NUCLEOTIDE SEQUENCE [LARGE SCALE GENOMIC DNA]</scope>
    <source>
        <strain evidence="1 2">PvP084</strain>
    </source>
</reference>
<gene>
    <name evidence="1" type="ORF">ABIC20_007372</name>
</gene>
<name>A0ABV2NTY8_9HYPH</name>
<comment type="caution">
    <text evidence="1">The sequence shown here is derived from an EMBL/GenBank/DDBJ whole genome shotgun (WGS) entry which is preliminary data.</text>
</comment>
<dbReference type="RefSeq" id="WP_209651104.1">
    <property type="nucleotide sequence ID" value="NZ_JBEPNV010000005.1"/>
</dbReference>
<proteinExistence type="predicted"/>
<evidence type="ECO:0000313" key="1">
    <source>
        <dbReference type="EMBL" id="MET3869987.1"/>
    </source>
</evidence>
<dbReference type="Proteomes" id="UP001549119">
    <property type="component" value="Unassembled WGS sequence"/>
</dbReference>
<evidence type="ECO:0000313" key="2">
    <source>
        <dbReference type="Proteomes" id="UP001549119"/>
    </source>
</evidence>